<dbReference type="OrthoDB" id="10261408at2759"/>
<dbReference type="CDD" id="cd00067">
    <property type="entry name" value="GAL4"/>
    <property type="match status" value="1"/>
</dbReference>
<dbReference type="PANTHER" id="PTHR47338">
    <property type="entry name" value="ZN(II)2CYS6 TRANSCRIPTION FACTOR (EUROFUNG)-RELATED"/>
    <property type="match status" value="1"/>
</dbReference>
<dbReference type="CDD" id="cd12148">
    <property type="entry name" value="fungal_TF_MHR"/>
    <property type="match status" value="1"/>
</dbReference>
<dbReference type="PANTHER" id="PTHR47338:SF23">
    <property type="entry name" value="ZN(II)2CYS6 TRANSCRIPTION FACTOR (EUROFUNG)"/>
    <property type="match status" value="1"/>
</dbReference>
<dbReference type="EMBL" id="JAGMWT010000017">
    <property type="protein sequence ID" value="KAH7114283.1"/>
    <property type="molecule type" value="Genomic_DNA"/>
</dbReference>
<dbReference type="InterPro" id="IPR007219">
    <property type="entry name" value="XnlR_reg_dom"/>
</dbReference>
<proteinExistence type="predicted"/>
<dbReference type="GO" id="GO:0005634">
    <property type="term" value="C:nucleus"/>
    <property type="evidence" value="ECO:0007669"/>
    <property type="project" value="UniProtKB-SubCell"/>
</dbReference>
<dbReference type="GO" id="GO:0000981">
    <property type="term" value="F:DNA-binding transcription factor activity, RNA polymerase II-specific"/>
    <property type="evidence" value="ECO:0007669"/>
    <property type="project" value="InterPro"/>
</dbReference>
<evidence type="ECO:0000256" key="2">
    <source>
        <dbReference type="ARBA" id="ARBA00022723"/>
    </source>
</evidence>
<dbReference type="InterPro" id="IPR050815">
    <property type="entry name" value="TF_fung"/>
</dbReference>
<evidence type="ECO:0000256" key="4">
    <source>
        <dbReference type="ARBA" id="ARBA00023163"/>
    </source>
</evidence>
<keyword evidence="2" id="KW-0479">Metal-binding</keyword>
<evidence type="ECO:0000256" key="1">
    <source>
        <dbReference type="ARBA" id="ARBA00004123"/>
    </source>
</evidence>
<dbReference type="InterPro" id="IPR001138">
    <property type="entry name" value="Zn2Cys6_DnaBD"/>
</dbReference>
<evidence type="ECO:0000256" key="3">
    <source>
        <dbReference type="ARBA" id="ARBA00023015"/>
    </source>
</evidence>
<dbReference type="SMART" id="SM00066">
    <property type="entry name" value="GAL4"/>
    <property type="match status" value="1"/>
</dbReference>
<evidence type="ECO:0000256" key="5">
    <source>
        <dbReference type="ARBA" id="ARBA00023242"/>
    </source>
</evidence>
<evidence type="ECO:0000259" key="7">
    <source>
        <dbReference type="PROSITE" id="PS50048"/>
    </source>
</evidence>
<evidence type="ECO:0000313" key="9">
    <source>
        <dbReference type="Proteomes" id="UP000700596"/>
    </source>
</evidence>
<dbReference type="Proteomes" id="UP000700596">
    <property type="component" value="Unassembled WGS sequence"/>
</dbReference>
<reference evidence="8" key="1">
    <citation type="journal article" date="2021" name="Nat. Commun.">
        <title>Genetic determinants of endophytism in the Arabidopsis root mycobiome.</title>
        <authorList>
            <person name="Mesny F."/>
            <person name="Miyauchi S."/>
            <person name="Thiergart T."/>
            <person name="Pickel B."/>
            <person name="Atanasova L."/>
            <person name="Karlsson M."/>
            <person name="Huettel B."/>
            <person name="Barry K.W."/>
            <person name="Haridas S."/>
            <person name="Chen C."/>
            <person name="Bauer D."/>
            <person name="Andreopoulos W."/>
            <person name="Pangilinan J."/>
            <person name="LaButti K."/>
            <person name="Riley R."/>
            <person name="Lipzen A."/>
            <person name="Clum A."/>
            <person name="Drula E."/>
            <person name="Henrissat B."/>
            <person name="Kohler A."/>
            <person name="Grigoriev I.V."/>
            <person name="Martin F.M."/>
            <person name="Hacquard S."/>
        </authorList>
    </citation>
    <scope>NUCLEOTIDE SEQUENCE</scope>
    <source>
        <strain evidence="8">MPI-CAGE-CH-0243</strain>
    </source>
</reference>
<dbReference type="GO" id="GO:0008270">
    <property type="term" value="F:zinc ion binding"/>
    <property type="evidence" value="ECO:0007669"/>
    <property type="project" value="InterPro"/>
</dbReference>
<dbReference type="GO" id="GO:0006351">
    <property type="term" value="P:DNA-templated transcription"/>
    <property type="evidence" value="ECO:0007669"/>
    <property type="project" value="InterPro"/>
</dbReference>
<protein>
    <recommendedName>
        <fullName evidence="7">Zn(2)-C6 fungal-type domain-containing protein</fullName>
    </recommendedName>
</protein>
<dbReference type="InterPro" id="IPR036864">
    <property type="entry name" value="Zn2-C6_fun-type_DNA-bd_sf"/>
</dbReference>
<keyword evidence="5" id="KW-0539">Nucleus</keyword>
<feature type="compositionally biased region" description="Polar residues" evidence="6">
    <location>
        <begin position="87"/>
        <end position="96"/>
    </location>
</feature>
<name>A0A9P9D7S2_9PLEO</name>
<dbReference type="SUPFAM" id="SSF57701">
    <property type="entry name" value="Zn2/Cys6 DNA-binding domain"/>
    <property type="match status" value="1"/>
</dbReference>
<feature type="domain" description="Zn(2)-C6 fungal-type" evidence="7">
    <location>
        <begin position="15"/>
        <end position="45"/>
    </location>
</feature>
<keyword evidence="4" id="KW-0804">Transcription</keyword>
<keyword evidence="9" id="KW-1185">Reference proteome</keyword>
<dbReference type="Pfam" id="PF00172">
    <property type="entry name" value="Zn_clus"/>
    <property type="match status" value="1"/>
</dbReference>
<dbReference type="GO" id="GO:0003677">
    <property type="term" value="F:DNA binding"/>
    <property type="evidence" value="ECO:0007669"/>
    <property type="project" value="InterPro"/>
</dbReference>
<comment type="subcellular location">
    <subcellularLocation>
        <location evidence="1">Nucleus</location>
    </subcellularLocation>
</comment>
<dbReference type="Pfam" id="PF04082">
    <property type="entry name" value="Fungal_trans"/>
    <property type="match status" value="1"/>
</dbReference>
<feature type="region of interest" description="Disordered" evidence="6">
    <location>
        <begin position="721"/>
        <end position="741"/>
    </location>
</feature>
<dbReference type="PROSITE" id="PS50048">
    <property type="entry name" value="ZN2_CY6_FUNGAL_2"/>
    <property type="match status" value="1"/>
</dbReference>
<sequence>MESDTNEVADPSIPSCESCRKRKLKCSRQQPMCANCERLDTRCFYDFERKKPGLKVGAVESLSRRLEVVENALAFRPLGTRSGAQEDATTSPSTTNGGAGGIGLVQEQALGSIISVLSSLTKEISGLNAACASISETRRSRVEAEQHEHSVHPLKRRRTIHSVDVDVQQGHGNVSISPSGGGSGTLAGHIEYEALEELFSAYFANIQPWIPIIHEPSFRARYQSSAFCNQNTVLLKAMKLASRRFHREEESSAPADYTGQQYQAEKDRIVLGAINDPSVETLQALAIVTFVEIHDDNPRRASSLLGILTQGIHFIEIPSMDAHREDCGTVFGKHATSSAAMEWIQQEERGRLFWIVYMMDRLCVNILASPPCLLARNRLYKLPVCGGFWYTNQAYPTPYMTISEPSTAHLHLSMSQLLSKHTQVGNCAPEFQAPNSSSTSGVGALAFYMEAVESLSLVISHFVQQSVDPADRHQVSRWLTRFKELDLHLIQWKRRLPQQWKDSGASRVTAPGMLDPNMTAANATHNSTLILLHESIAVPDARLSAVQLPSACSAETCQNAAVETCTITRKFLDQWKPHRPVSVQLGLCAFISARYLLRELGCSALRNRILGLIQAGHSRHYSESLAPAFWTLLQCLEDMSQLWQGHAMVDDAQRPKQTLFSRFALRLQQMYAKCQLDPLYTMDNSEPLYDCVGESSHEPASNGIQMQTLTTVSRPSIPTARSGLTDAGDDHASSTYHYTSPSSIAPDRRGTYMAPSLEPWRHQTANSAHDDLAAVSQTLMGADFGDMDRIVSFDEMMLNGISEAPTLWNFG</sequence>
<accession>A0A9P9D7S2</accession>
<evidence type="ECO:0000256" key="6">
    <source>
        <dbReference type="SAM" id="MobiDB-lite"/>
    </source>
</evidence>
<gene>
    <name evidence="8" type="ORF">B0J11DRAFT_584717</name>
</gene>
<dbReference type="PROSITE" id="PS00463">
    <property type="entry name" value="ZN2_CY6_FUNGAL_1"/>
    <property type="match status" value="1"/>
</dbReference>
<keyword evidence="3" id="KW-0805">Transcription regulation</keyword>
<dbReference type="AlphaFoldDB" id="A0A9P9D7S2"/>
<evidence type="ECO:0000313" key="8">
    <source>
        <dbReference type="EMBL" id="KAH7114283.1"/>
    </source>
</evidence>
<comment type="caution">
    <text evidence="8">The sequence shown here is derived from an EMBL/GenBank/DDBJ whole genome shotgun (WGS) entry which is preliminary data.</text>
</comment>
<dbReference type="Gene3D" id="4.10.240.10">
    <property type="entry name" value="Zn(2)-C6 fungal-type DNA-binding domain"/>
    <property type="match status" value="1"/>
</dbReference>
<feature type="region of interest" description="Disordered" evidence="6">
    <location>
        <begin position="80"/>
        <end position="100"/>
    </location>
</feature>
<organism evidence="8 9">
    <name type="scientific">Dendryphion nanum</name>
    <dbReference type="NCBI Taxonomy" id="256645"/>
    <lineage>
        <taxon>Eukaryota</taxon>
        <taxon>Fungi</taxon>
        <taxon>Dikarya</taxon>
        <taxon>Ascomycota</taxon>
        <taxon>Pezizomycotina</taxon>
        <taxon>Dothideomycetes</taxon>
        <taxon>Pleosporomycetidae</taxon>
        <taxon>Pleosporales</taxon>
        <taxon>Torulaceae</taxon>
        <taxon>Dendryphion</taxon>
    </lineage>
</organism>